<reference evidence="2 3" key="1">
    <citation type="submission" date="2016-07" db="EMBL/GenBank/DDBJ databases">
        <title>Pervasive Adenine N6-methylation of Active Genes in Fungi.</title>
        <authorList>
            <consortium name="DOE Joint Genome Institute"/>
            <person name="Mondo S.J."/>
            <person name="Dannebaum R.O."/>
            <person name="Kuo R.C."/>
            <person name="Labutti K."/>
            <person name="Haridas S."/>
            <person name="Kuo A."/>
            <person name="Salamov A."/>
            <person name="Ahrendt S.R."/>
            <person name="Lipzen A."/>
            <person name="Sullivan W."/>
            <person name="Andreopoulos W.B."/>
            <person name="Clum A."/>
            <person name="Lindquist E."/>
            <person name="Daum C."/>
            <person name="Ramamoorthy G.K."/>
            <person name="Gryganskyi A."/>
            <person name="Culley D."/>
            <person name="Magnuson J.K."/>
            <person name="James T.Y."/>
            <person name="O'Malley M.A."/>
            <person name="Stajich J.E."/>
            <person name="Spatafora J.W."/>
            <person name="Visel A."/>
            <person name="Grigoriev I.V."/>
        </authorList>
    </citation>
    <scope>NUCLEOTIDE SEQUENCE [LARGE SCALE GENOMIC DNA]</scope>
    <source>
        <strain evidence="2 3">PL171</strain>
    </source>
</reference>
<feature type="region of interest" description="Disordered" evidence="1">
    <location>
        <begin position="74"/>
        <end position="105"/>
    </location>
</feature>
<dbReference type="PANTHER" id="PTHR31094:SF2">
    <property type="entry name" value="RIKEN CDNA 2310061I04 GENE"/>
    <property type="match status" value="1"/>
</dbReference>
<feature type="region of interest" description="Disordered" evidence="1">
    <location>
        <begin position="192"/>
        <end position="223"/>
    </location>
</feature>
<dbReference type="STRING" id="765915.A0A1Y2HJ43"/>
<dbReference type="InterPro" id="IPR018790">
    <property type="entry name" value="DUF2358"/>
</dbReference>
<keyword evidence="3" id="KW-1185">Reference proteome</keyword>
<dbReference type="Pfam" id="PF10184">
    <property type="entry name" value="DUF2358"/>
    <property type="match status" value="1"/>
</dbReference>
<comment type="caution">
    <text evidence="2">The sequence shown here is derived from an EMBL/GenBank/DDBJ whole genome shotgun (WGS) entry which is preliminary data.</text>
</comment>
<dbReference type="AlphaFoldDB" id="A0A1Y2HJ43"/>
<dbReference type="PANTHER" id="PTHR31094">
    <property type="entry name" value="RIKEN CDNA 2310061I04 GENE"/>
    <property type="match status" value="1"/>
</dbReference>
<evidence type="ECO:0000256" key="1">
    <source>
        <dbReference type="SAM" id="MobiDB-lite"/>
    </source>
</evidence>
<organism evidence="2 3">
    <name type="scientific">Catenaria anguillulae PL171</name>
    <dbReference type="NCBI Taxonomy" id="765915"/>
    <lineage>
        <taxon>Eukaryota</taxon>
        <taxon>Fungi</taxon>
        <taxon>Fungi incertae sedis</taxon>
        <taxon>Blastocladiomycota</taxon>
        <taxon>Blastocladiomycetes</taxon>
        <taxon>Blastocladiales</taxon>
        <taxon>Catenariaceae</taxon>
        <taxon>Catenaria</taxon>
    </lineage>
</organism>
<dbReference type="Proteomes" id="UP000193411">
    <property type="component" value="Unassembled WGS sequence"/>
</dbReference>
<dbReference type="EMBL" id="MCFL01000027">
    <property type="protein sequence ID" value="ORZ34638.1"/>
    <property type="molecule type" value="Genomic_DNA"/>
</dbReference>
<proteinExistence type="predicted"/>
<evidence type="ECO:0000313" key="3">
    <source>
        <dbReference type="Proteomes" id="UP000193411"/>
    </source>
</evidence>
<sequence>MIATKTAALSTARHCRRLPVQLLGLPTAAPAQIALWSSCRITAAAGSPCLHTIALETATHHFFSAGRAASLPPQPLSTIDPCTKRHSRRPYSSSPSEQEQQDQERNRHLNMGRAVHVLRNDLDHFCASGLTTTDIYSPDMRFYDPHSRLHLTSLRQYLLASKALRVLLHLYYMNPQLSLTRLVQLRHPEVQDTNLLTGPDDDPLAPEPTGQGGSSTPLLPRDVRDDEDGALRVTFLLTGLPRHRYLVRLLTPMQPLSDADLDQIEGVAMYTFNREGKVHAHWIERLIPRPNLLRYLGGASQWWRGGPKGPGSVDEWRAGWCCEEVKVPASGPEWLKRHHRQGKV</sequence>
<accession>A0A1Y2HJ43</accession>
<dbReference type="OrthoDB" id="1099063at2759"/>
<evidence type="ECO:0000313" key="2">
    <source>
        <dbReference type="EMBL" id="ORZ34638.1"/>
    </source>
</evidence>
<gene>
    <name evidence="2" type="ORF">BCR44DRAFT_1149590</name>
</gene>
<protein>
    <submittedName>
        <fullName evidence="2">Uncharacterized protein</fullName>
    </submittedName>
</protein>
<name>A0A1Y2HJ43_9FUNG</name>